<protein>
    <recommendedName>
        <fullName evidence="3">Reverse transcriptase Ty1/copia-type domain-containing protein</fullName>
    </recommendedName>
</protein>
<name>A0A0S3S9M4_PHAAN</name>
<dbReference type="AlphaFoldDB" id="A0A0S3S9M4"/>
<evidence type="ECO:0000313" key="1">
    <source>
        <dbReference type="EMBL" id="BAT89506.1"/>
    </source>
</evidence>
<proteinExistence type="predicted"/>
<dbReference type="Proteomes" id="UP000291084">
    <property type="component" value="Chromosome 6"/>
</dbReference>
<evidence type="ECO:0008006" key="3">
    <source>
        <dbReference type="Google" id="ProtNLM"/>
    </source>
</evidence>
<dbReference type="PANTHER" id="PTHR11439">
    <property type="entry name" value="GAG-POL-RELATED RETROTRANSPOSON"/>
    <property type="match status" value="1"/>
</dbReference>
<accession>A0A0S3S9M4</accession>
<sequence length="82" mass="9464">MDSHLDDPSSYRRLIGKLLYLTNTRPDLCFSVNLLSQFMQSSTNYHYRVVQHILRYIKSKPSEGLIFAADSPIHLKAFSDSD</sequence>
<dbReference type="EMBL" id="AP015039">
    <property type="protein sequence ID" value="BAT89506.1"/>
    <property type="molecule type" value="Genomic_DNA"/>
</dbReference>
<keyword evidence="2" id="KW-1185">Reference proteome</keyword>
<reference evidence="1 2" key="1">
    <citation type="journal article" date="2015" name="Sci. Rep.">
        <title>The power of single molecule real-time sequencing technology in the de novo assembly of a eukaryotic genome.</title>
        <authorList>
            <person name="Sakai H."/>
            <person name="Naito K."/>
            <person name="Ogiso-Tanaka E."/>
            <person name="Takahashi Y."/>
            <person name="Iseki K."/>
            <person name="Muto C."/>
            <person name="Satou K."/>
            <person name="Teruya K."/>
            <person name="Shiroma A."/>
            <person name="Shimoji M."/>
            <person name="Hirano T."/>
            <person name="Itoh T."/>
            <person name="Kaga A."/>
            <person name="Tomooka N."/>
        </authorList>
    </citation>
    <scope>NUCLEOTIDE SEQUENCE [LARGE SCALE GENOMIC DNA]</scope>
    <source>
        <strain evidence="2">cv. Shumari</strain>
    </source>
</reference>
<evidence type="ECO:0000313" key="2">
    <source>
        <dbReference type="Proteomes" id="UP000291084"/>
    </source>
</evidence>
<dbReference type="PANTHER" id="PTHR11439:SF463">
    <property type="entry name" value="REVERSE TRANSCRIPTASE TY1_COPIA-TYPE DOMAIN-CONTAINING PROTEIN"/>
    <property type="match status" value="1"/>
</dbReference>
<dbReference type="OrthoDB" id="412581at2759"/>
<organism evidence="1 2">
    <name type="scientific">Vigna angularis var. angularis</name>
    <dbReference type="NCBI Taxonomy" id="157739"/>
    <lineage>
        <taxon>Eukaryota</taxon>
        <taxon>Viridiplantae</taxon>
        <taxon>Streptophyta</taxon>
        <taxon>Embryophyta</taxon>
        <taxon>Tracheophyta</taxon>
        <taxon>Spermatophyta</taxon>
        <taxon>Magnoliopsida</taxon>
        <taxon>eudicotyledons</taxon>
        <taxon>Gunneridae</taxon>
        <taxon>Pentapetalae</taxon>
        <taxon>rosids</taxon>
        <taxon>fabids</taxon>
        <taxon>Fabales</taxon>
        <taxon>Fabaceae</taxon>
        <taxon>Papilionoideae</taxon>
        <taxon>50 kb inversion clade</taxon>
        <taxon>NPAAA clade</taxon>
        <taxon>indigoferoid/millettioid clade</taxon>
        <taxon>Phaseoleae</taxon>
        <taxon>Vigna</taxon>
    </lineage>
</organism>
<gene>
    <name evidence="1" type="primary">Vigan.06G047600</name>
    <name evidence="1" type="ORF">VIGAN_06047600</name>
</gene>